<dbReference type="AlphaFoldDB" id="A0A9N8W1B4"/>
<evidence type="ECO:0000313" key="3">
    <source>
        <dbReference type="Proteomes" id="UP000789572"/>
    </source>
</evidence>
<protein>
    <submittedName>
        <fullName evidence="2">6931_t:CDS:1</fullName>
    </submittedName>
</protein>
<name>A0A9N8W1B4_9GLOM</name>
<sequence length="486" mass="55255">MSEHKLQKYFRQKSSDWNIIGFLNACKIELVEQKIECYLLCLEKIANNEKGCRATKAQELLKRYREASIFLYFWKNINGNNGVTSGFELPLSFKAPSRSQYWCRDVSDLRGCPCLRLTGTNPVWGVPRTIDLTENSQGHGRKPANIVLHFNSIIRTSRAIPNLEILAQLMVDNYEDSTDNSDSEYPSTEESEEDIVVSRKRKRRNVRTEIENNEEDDDLQPLDMELFIDGNTTPPSSSLPKKVITPQKPNLDASFGDHIVVGERGCIVQMHPAVQSWLMDVLLSNKETFKSALDGSPCSEFAEVCKFILMDLYWERKYTVENIVPMFKGIAAIYDNVTFDWIEAELSCIRGVKAMFPKSAITVHKADGIGISRVNQKETIFIEVSGGPVNPVAKHIVEDTEKLIREGVFGLIAILRDHLTKPLEKCMQVRTFILQVIADRMTLSEVGLSNIKHKYVVLEICSAQIPFAFDDVPKFMHIFNLLHTLV</sequence>
<dbReference type="Proteomes" id="UP000789572">
    <property type="component" value="Unassembled WGS sequence"/>
</dbReference>
<organism evidence="2 3">
    <name type="scientific">Paraglomus occultum</name>
    <dbReference type="NCBI Taxonomy" id="144539"/>
    <lineage>
        <taxon>Eukaryota</taxon>
        <taxon>Fungi</taxon>
        <taxon>Fungi incertae sedis</taxon>
        <taxon>Mucoromycota</taxon>
        <taxon>Glomeromycotina</taxon>
        <taxon>Glomeromycetes</taxon>
        <taxon>Paraglomerales</taxon>
        <taxon>Paraglomeraceae</taxon>
        <taxon>Paraglomus</taxon>
    </lineage>
</organism>
<accession>A0A9N8W1B4</accession>
<evidence type="ECO:0000256" key="1">
    <source>
        <dbReference type="SAM" id="MobiDB-lite"/>
    </source>
</evidence>
<dbReference type="EMBL" id="CAJVPJ010000081">
    <property type="protein sequence ID" value="CAG8473725.1"/>
    <property type="molecule type" value="Genomic_DNA"/>
</dbReference>
<feature type="compositionally biased region" description="Acidic residues" evidence="1">
    <location>
        <begin position="176"/>
        <end position="195"/>
    </location>
</feature>
<dbReference type="OrthoDB" id="2407081at2759"/>
<feature type="region of interest" description="Disordered" evidence="1">
    <location>
        <begin position="176"/>
        <end position="203"/>
    </location>
</feature>
<evidence type="ECO:0000313" key="2">
    <source>
        <dbReference type="EMBL" id="CAG8473725.1"/>
    </source>
</evidence>
<comment type="caution">
    <text evidence="2">The sequence shown here is derived from an EMBL/GenBank/DDBJ whole genome shotgun (WGS) entry which is preliminary data.</text>
</comment>
<feature type="non-terminal residue" evidence="2">
    <location>
        <position position="486"/>
    </location>
</feature>
<gene>
    <name evidence="2" type="ORF">POCULU_LOCUS1175</name>
</gene>
<keyword evidence="3" id="KW-1185">Reference proteome</keyword>
<reference evidence="2" key="1">
    <citation type="submission" date="2021-06" db="EMBL/GenBank/DDBJ databases">
        <authorList>
            <person name="Kallberg Y."/>
            <person name="Tangrot J."/>
            <person name="Rosling A."/>
        </authorList>
    </citation>
    <scope>NUCLEOTIDE SEQUENCE</scope>
    <source>
        <strain evidence="2">IA702</strain>
    </source>
</reference>
<proteinExistence type="predicted"/>